<name>A0A0B2W6Q7_TOXCA</name>
<dbReference type="Proteomes" id="UP000031036">
    <property type="component" value="Unassembled WGS sequence"/>
</dbReference>
<sequence>MDEIEAKLKHYTLVSSTPFCLKVIELPLILFASFCAVILTIALISKRSFHSNFIVVFVNVELSFLINMFTRFVEIMLSFKADPRYYYLFATADAMNDASSYSIAFNMVTLVIERISAALLVNRYEKFSAPFPYYGIFLAIIQASFCVDFL</sequence>
<evidence type="ECO:0000313" key="3">
    <source>
        <dbReference type="Proteomes" id="UP000031036"/>
    </source>
</evidence>
<proteinExistence type="predicted"/>
<keyword evidence="1" id="KW-1133">Transmembrane helix</keyword>
<protein>
    <recommendedName>
        <fullName evidence="4">Serpentine receptor class gamma</fullName>
    </recommendedName>
</protein>
<keyword evidence="1" id="KW-0472">Membrane</keyword>
<feature type="transmembrane region" description="Helical" evidence="1">
    <location>
        <begin position="51"/>
        <end position="70"/>
    </location>
</feature>
<evidence type="ECO:0008006" key="4">
    <source>
        <dbReference type="Google" id="ProtNLM"/>
    </source>
</evidence>
<dbReference type="EMBL" id="JPKZ01000139">
    <property type="protein sequence ID" value="KHN88955.1"/>
    <property type="molecule type" value="Genomic_DNA"/>
</dbReference>
<keyword evidence="1" id="KW-0812">Transmembrane</keyword>
<dbReference type="AlphaFoldDB" id="A0A0B2W6Q7"/>
<evidence type="ECO:0000256" key="1">
    <source>
        <dbReference type="SAM" id="Phobius"/>
    </source>
</evidence>
<evidence type="ECO:0000313" key="2">
    <source>
        <dbReference type="EMBL" id="KHN88955.1"/>
    </source>
</evidence>
<accession>A0A0B2W6Q7</accession>
<keyword evidence="3" id="KW-1185">Reference proteome</keyword>
<gene>
    <name evidence="2" type="ORF">Tcan_05315</name>
</gene>
<comment type="caution">
    <text evidence="2">The sequence shown here is derived from an EMBL/GenBank/DDBJ whole genome shotgun (WGS) entry which is preliminary data.</text>
</comment>
<organism evidence="2 3">
    <name type="scientific">Toxocara canis</name>
    <name type="common">Canine roundworm</name>
    <dbReference type="NCBI Taxonomy" id="6265"/>
    <lineage>
        <taxon>Eukaryota</taxon>
        <taxon>Metazoa</taxon>
        <taxon>Ecdysozoa</taxon>
        <taxon>Nematoda</taxon>
        <taxon>Chromadorea</taxon>
        <taxon>Rhabditida</taxon>
        <taxon>Spirurina</taxon>
        <taxon>Ascaridomorpha</taxon>
        <taxon>Ascaridoidea</taxon>
        <taxon>Toxocaridae</taxon>
        <taxon>Toxocara</taxon>
    </lineage>
</organism>
<feature type="transmembrane region" description="Helical" evidence="1">
    <location>
        <begin position="26"/>
        <end position="44"/>
    </location>
</feature>
<reference evidence="2 3" key="1">
    <citation type="submission" date="2014-11" db="EMBL/GenBank/DDBJ databases">
        <title>Genetic blueprint of the zoonotic pathogen Toxocara canis.</title>
        <authorList>
            <person name="Zhu X.-Q."/>
            <person name="Korhonen P.K."/>
            <person name="Cai H."/>
            <person name="Young N.D."/>
            <person name="Nejsum P."/>
            <person name="von Samson-Himmelstjerna G."/>
            <person name="Boag P.R."/>
            <person name="Tan P."/>
            <person name="Li Q."/>
            <person name="Min J."/>
            <person name="Yang Y."/>
            <person name="Wang X."/>
            <person name="Fang X."/>
            <person name="Hall R.S."/>
            <person name="Hofmann A."/>
            <person name="Sternberg P.W."/>
            <person name="Jex A.R."/>
            <person name="Gasser R.B."/>
        </authorList>
    </citation>
    <scope>NUCLEOTIDE SEQUENCE [LARGE SCALE GENOMIC DNA]</scope>
    <source>
        <strain evidence="2">PN_DK_2014</strain>
    </source>
</reference>